<keyword evidence="2" id="KW-0238">DNA-binding</keyword>
<gene>
    <name evidence="5" type="ORF">GR212_21460</name>
</gene>
<dbReference type="PANTHER" id="PTHR42756">
    <property type="entry name" value="TRANSCRIPTIONAL REGULATOR, MARR"/>
    <property type="match status" value="1"/>
</dbReference>
<dbReference type="InterPro" id="IPR036388">
    <property type="entry name" value="WH-like_DNA-bd_sf"/>
</dbReference>
<dbReference type="Gene3D" id="1.10.10.10">
    <property type="entry name" value="Winged helix-like DNA-binding domain superfamily/Winged helix DNA-binding domain"/>
    <property type="match status" value="1"/>
</dbReference>
<accession>A0A6L9UCC1</accession>
<protein>
    <submittedName>
        <fullName evidence="5">MarR family transcriptional regulator</fullName>
    </submittedName>
</protein>
<dbReference type="AlphaFoldDB" id="A0A6L9UCC1"/>
<keyword evidence="1" id="KW-0805">Transcription regulation</keyword>
<feature type="domain" description="HTH marR-type" evidence="4">
    <location>
        <begin position="1"/>
        <end position="142"/>
    </location>
</feature>
<dbReference type="EMBL" id="WUEY01000010">
    <property type="protein sequence ID" value="NEI72158.1"/>
    <property type="molecule type" value="Genomic_DNA"/>
</dbReference>
<name>A0A6L9UCC1_9HYPH</name>
<dbReference type="Pfam" id="PF12802">
    <property type="entry name" value="MarR_2"/>
    <property type="match status" value="1"/>
</dbReference>
<evidence type="ECO:0000256" key="2">
    <source>
        <dbReference type="ARBA" id="ARBA00023125"/>
    </source>
</evidence>
<reference evidence="5 6" key="1">
    <citation type="submission" date="2019-12" db="EMBL/GenBank/DDBJ databases">
        <title>Rhizobium genotypes associated with high levels of biological nitrogen fixation by grain legumes in a temperate-maritime cropping system.</title>
        <authorList>
            <person name="Maluk M."/>
            <person name="Francesc Ferrando Molina F."/>
            <person name="Lopez Del Egido L."/>
            <person name="Lafos M."/>
            <person name="Langarica-Fuentes A."/>
            <person name="Gebre Yohannes G."/>
            <person name="Young M.W."/>
            <person name="Martin P."/>
            <person name="Gantlett R."/>
            <person name="Kenicer G."/>
            <person name="Hawes C."/>
            <person name="Begg G.S."/>
            <person name="Quilliam R.S."/>
            <person name="Squire G.R."/>
            <person name="Poole P.S."/>
            <person name="Young P.W."/>
            <person name="Iannetta P.M."/>
            <person name="James E.K."/>
        </authorList>
    </citation>
    <scope>NUCLEOTIDE SEQUENCE [LARGE SCALE GENOMIC DNA]</scope>
    <source>
        <strain evidence="5 6">JHI1118</strain>
    </source>
</reference>
<dbReference type="InterPro" id="IPR000835">
    <property type="entry name" value="HTH_MarR-typ"/>
</dbReference>
<evidence type="ECO:0000256" key="3">
    <source>
        <dbReference type="ARBA" id="ARBA00023163"/>
    </source>
</evidence>
<keyword evidence="3" id="KW-0804">Transcription</keyword>
<evidence type="ECO:0000259" key="4">
    <source>
        <dbReference type="PROSITE" id="PS50995"/>
    </source>
</evidence>
<evidence type="ECO:0000313" key="5">
    <source>
        <dbReference type="EMBL" id="NEI72158.1"/>
    </source>
</evidence>
<dbReference type="RefSeq" id="WP_163989182.1">
    <property type="nucleotide sequence ID" value="NZ_WUEY01000010.1"/>
</dbReference>
<dbReference type="PANTHER" id="PTHR42756:SF1">
    <property type="entry name" value="TRANSCRIPTIONAL REPRESSOR OF EMRAB OPERON"/>
    <property type="match status" value="1"/>
</dbReference>
<dbReference type="SMART" id="SM00347">
    <property type="entry name" value="HTH_MARR"/>
    <property type="match status" value="1"/>
</dbReference>
<sequence>MVQLKRSFRSYMNIRLEKVARTAKEAADKVYRREFGLDIQHLRILTIVVETPGQPVNWVVQESNLDRTLVSRLITNLAKRGLIERILSKEDARQFLLQATPAGDKLAEQADIIGDTMNEDMLKVLTEQELQILDRCLAKLAEWKPRVEHLDENARPDD</sequence>
<evidence type="ECO:0000313" key="6">
    <source>
        <dbReference type="Proteomes" id="UP000483035"/>
    </source>
</evidence>
<evidence type="ECO:0000256" key="1">
    <source>
        <dbReference type="ARBA" id="ARBA00023015"/>
    </source>
</evidence>
<dbReference type="GO" id="GO:0003677">
    <property type="term" value="F:DNA binding"/>
    <property type="evidence" value="ECO:0007669"/>
    <property type="project" value="UniProtKB-KW"/>
</dbReference>
<organism evidence="5 6">
    <name type="scientific">Rhizobium lusitanum</name>
    <dbReference type="NCBI Taxonomy" id="293958"/>
    <lineage>
        <taxon>Bacteria</taxon>
        <taxon>Pseudomonadati</taxon>
        <taxon>Pseudomonadota</taxon>
        <taxon>Alphaproteobacteria</taxon>
        <taxon>Hyphomicrobiales</taxon>
        <taxon>Rhizobiaceae</taxon>
        <taxon>Rhizobium/Agrobacterium group</taxon>
        <taxon>Rhizobium</taxon>
    </lineage>
</organism>
<proteinExistence type="predicted"/>
<comment type="caution">
    <text evidence="5">The sequence shown here is derived from an EMBL/GenBank/DDBJ whole genome shotgun (WGS) entry which is preliminary data.</text>
</comment>
<dbReference type="Proteomes" id="UP000483035">
    <property type="component" value="Unassembled WGS sequence"/>
</dbReference>
<dbReference type="PRINTS" id="PR00598">
    <property type="entry name" value="HTHMARR"/>
</dbReference>
<dbReference type="SUPFAM" id="SSF46785">
    <property type="entry name" value="Winged helix' DNA-binding domain"/>
    <property type="match status" value="1"/>
</dbReference>
<dbReference type="GO" id="GO:0003700">
    <property type="term" value="F:DNA-binding transcription factor activity"/>
    <property type="evidence" value="ECO:0007669"/>
    <property type="project" value="InterPro"/>
</dbReference>
<dbReference type="PROSITE" id="PS50995">
    <property type="entry name" value="HTH_MARR_2"/>
    <property type="match status" value="1"/>
</dbReference>
<dbReference type="InterPro" id="IPR036390">
    <property type="entry name" value="WH_DNA-bd_sf"/>
</dbReference>